<keyword evidence="2" id="KW-1185">Reference proteome</keyword>
<accession>A0A2T6B934</accession>
<gene>
    <name evidence="1" type="ORF">C8N34_102312</name>
</gene>
<dbReference type="RefSeq" id="WP_146177477.1">
    <property type="nucleotide sequence ID" value="NZ_QBKP01000002.1"/>
</dbReference>
<name>A0A2T6B934_9RHOB</name>
<comment type="caution">
    <text evidence="1">The sequence shown here is derived from an EMBL/GenBank/DDBJ whole genome shotgun (WGS) entry which is preliminary data.</text>
</comment>
<evidence type="ECO:0000313" key="1">
    <source>
        <dbReference type="EMBL" id="PTX52532.1"/>
    </source>
</evidence>
<evidence type="ECO:0000313" key="2">
    <source>
        <dbReference type="Proteomes" id="UP000244224"/>
    </source>
</evidence>
<proteinExistence type="predicted"/>
<dbReference type="Proteomes" id="UP000244224">
    <property type="component" value="Unassembled WGS sequence"/>
</dbReference>
<organism evidence="1 2">
    <name type="scientific">Gemmobacter caeni</name>
    <dbReference type="NCBI Taxonomy" id="589035"/>
    <lineage>
        <taxon>Bacteria</taxon>
        <taxon>Pseudomonadati</taxon>
        <taxon>Pseudomonadota</taxon>
        <taxon>Alphaproteobacteria</taxon>
        <taxon>Rhodobacterales</taxon>
        <taxon>Paracoccaceae</taxon>
        <taxon>Gemmobacter</taxon>
    </lineage>
</organism>
<protein>
    <submittedName>
        <fullName evidence="1">Uncharacterized protein</fullName>
    </submittedName>
</protein>
<reference evidence="1 2" key="1">
    <citation type="submission" date="2018-04" db="EMBL/GenBank/DDBJ databases">
        <title>Genomic Encyclopedia of Archaeal and Bacterial Type Strains, Phase II (KMG-II): from individual species to whole genera.</title>
        <authorList>
            <person name="Goeker M."/>
        </authorList>
    </citation>
    <scope>NUCLEOTIDE SEQUENCE [LARGE SCALE GENOMIC DNA]</scope>
    <source>
        <strain evidence="1 2">DSM 21823</strain>
    </source>
</reference>
<dbReference type="EMBL" id="QBKP01000002">
    <property type="protein sequence ID" value="PTX52532.1"/>
    <property type="molecule type" value="Genomic_DNA"/>
</dbReference>
<dbReference type="AlphaFoldDB" id="A0A2T6B934"/>
<sequence>MRPFPMNVTRAIIQASEWLKTQEHWVVRGQVADLGDRLQSATSLAFQIGAGTRIGQMPAKMRRDLLFVLAYLPADIRIGFLISMSERDPEALEALLNSPYDPKSEPALHNIVSTIGGLARHGLLADIFTQERMERVERIVREGVVTPERKTGE</sequence>